<organism evidence="1 2">
    <name type="scientific">Halonatronomonas betaini</name>
    <dbReference type="NCBI Taxonomy" id="2778430"/>
    <lineage>
        <taxon>Bacteria</taxon>
        <taxon>Bacillati</taxon>
        <taxon>Bacillota</taxon>
        <taxon>Clostridia</taxon>
        <taxon>Halanaerobiales</taxon>
        <taxon>Halarsenatibacteraceae</taxon>
        <taxon>Halonatronomonas</taxon>
    </lineage>
</organism>
<reference evidence="1" key="1">
    <citation type="submission" date="2020-11" db="EMBL/GenBank/DDBJ databases">
        <title>Halonatronomonas betainensis gen. nov., sp. nov. a novel haloalkaliphilic representative of the family Halanaerobiacae capable of betaine degradation.</title>
        <authorList>
            <person name="Boltyanskaya Y."/>
            <person name="Kevbrin V."/>
            <person name="Detkova E."/>
            <person name="Grouzdev D.S."/>
            <person name="Koziaeva V."/>
            <person name="Zhilina T."/>
        </authorList>
    </citation>
    <scope>NUCLEOTIDE SEQUENCE</scope>
    <source>
        <strain evidence="1">Z-7014</strain>
    </source>
</reference>
<name>A0A931ART8_9FIRM</name>
<comment type="caution">
    <text evidence="1">The sequence shown here is derived from an EMBL/GenBank/DDBJ whole genome shotgun (WGS) entry which is preliminary data.</text>
</comment>
<proteinExistence type="predicted"/>
<protein>
    <submittedName>
        <fullName evidence="1">Uncharacterized protein</fullName>
    </submittedName>
</protein>
<sequence>MMKFKKTMLLVFVLILVVGLTGCDNWQSGLDEVENATGPSWDLDLSIPLLPATNVDVGEELAKEFDEDLDTDEDGNFKISLLEEDDREIINEKINIDDFKFEPVEFEPELDGVEFNLDDVSFDNINLESNADASSLDNLNSEFKVDETEKIDVSELTNIDGFEYLEFTDGSIVVEIPEEFELSDDGVKIEFAGEKLDRIDGRTFSFDGVSIDKDKFADDNNEIEIEIIFTIVELEGDKDGDYSVSLRVDEDLEWDIRIEDFNLEYDFAFDSDVIDAEDIVFKEDSKLIFEIIDSDLTFEDIKLVIDDRETNKDGEINLAGMTLQELSDSKIEFSGTLPGDLNDFEIGINPANLAWEVKAEDAIKLINDEIESNGNDKLFSEEIDLTDLDIDDFSDYIKPSAGGLEFLIELTSDIDGLGFELDGFVFDVDGEEVEVDDFKLKAGEVSELPEGKIDDLFDLIFDSDDQPEKLTIKIDGIKAINEDDKFIIYPGDNEIKANAKMNFYLEFEFVADENLDNFIYRAEPEEFDLDEDTRDALSNNLRSVEIVQEIVNELPLSGEIEIFIRGDEVDKDDFYDDGNEGIYSSGLINLKKDNQRYRYQQELDEDFIEALTEESPIYIGFRIKIPIDEDEPVRFSTNDRIELKMWSNVTVRVNSQD</sequence>
<gene>
    <name evidence="1" type="ORF">I0Q91_07695</name>
</gene>
<evidence type="ECO:0000313" key="2">
    <source>
        <dbReference type="Proteomes" id="UP000621436"/>
    </source>
</evidence>
<dbReference type="RefSeq" id="WP_270453882.1">
    <property type="nucleotide sequence ID" value="NZ_JADPIE010000004.1"/>
</dbReference>
<evidence type="ECO:0000313" key="1">
    <source>
        <dbReference type="EMBL" id="MBF8436954.1"/>
    </source>
</evidence>
<dbReference type="AlphaFoldDB" id="A0A931ART8"/>
<dbReference type="Proteomes" id="UP000621436">
    <property type="component" value="Unassembled WGS sequence"/>
</dbReference>
<dbReference type="PROSITE" id="PS51257">
    <property type="entry name" value="PROKAR_LIPOPROTEIN"/>
    <property type="match status" value="1"/>
</dbReference>
<keyword evidence="2" id="KW-1185">Reference proteome</keyword>
<dbReference type="EMBL" id="JADPIE010000004">
    <property type="protein sequence ID" value="MBF8436954.1"/>
    <property type="molecule type" value="Genomic_DNA"/>
</dbReference>
<accession>A0A931ART8</accession>